<feature type="transmembrane region" description="Helical" evidence="1">
    <location>
        <begin position="264"/>
        <end position="282"/>
    </location>
</feature>
<feature type="transmembrane region" description="Helical" evidence="1">
    <location>
        <begin position="95"/>
        <end position="114"/>
    </location>
</feature>
<dbReference type="EMBL" id="SOBT01000008">
    <property type="protein sequence ID" value="TDU31831.1"/>
    <property type="molecule type" value="Genomic_DNA"/>
</dbReference>
<evidence type="ECO:0000313" key="4">
    <source>
        <dbReference type="Proteomes" id="UP000295341"/>
    </source>
</evidence>
<feature type="transmembrane region" description="Helical" evidence="1">
    <location>
        <begin position="212"/>
        <end position="231"/>
    </location>
</feature>
<comment type="caution">
    <text evidence="3">The sequence shown here is derived from an EMBL/GenBank/DDBJ whole genome shotgun (WGS) entry which is preliminary data.</text>
</comment>
<feature type="domain" description="EamA" evidence="2">
    <location>
        <begin position="9"/>
        <end position="140"/>
    </location>
</feature>
<name>A0A4R7PE49_9GAMM</name>
<keyword evidence="1" id="KW-0472">Membrane</keyword>
<dbReference type="Proteomes" id="UP000295341">
    <property type="component" value="Unassembled WGS sequence"/>
</dbReference>
<dbReference type="Pfam" id="PF00892">
    <property type="entry name" value="EamA"/>
    <property type="match status" value="2"/>
</dbReference>
<keyword evidence="1" id="KW-1133">Transmembrane helix</keyword>
<keyword evidence="1" id="KW-0812">Transmembrane</keyword>
<evidence type="ECO:0000256" key="1">
    <source>
        <dbReference type="SAM" id="Phobius"/>
    </source>
</evidence>
<sequence>MTTQHPLGGVLLFVCGLFLFACMDTTVKYLTAFYPVPVIAALRYIVHALLMLALLAPTQGRQLLQTTRTGWVLVRAACLAGATICMGMALTTMPLAETTAIVFLSPLVVVLLAGPLLGEKVALSDWVGAVVGCAGILLIARPGGVVDLTGILFALGAICVMAAYQILSRVLATTERTISMLFYSALFGSVVFGLTLPWYWDGPLPPPEHLLLFLVVGASGGLGHFLFTAAYRQAPASALAPLMYVQLVWAGLLGWLVFSHIPDGLAILGMSVVAACGIAVSVKSHRARRKAAAAVDMEP</sequence>
<evidence type="ECO:0000259" key="2">
    <source>
        <dbReference type="Pfam" id="PF00892"/>
    </source>
</evidence>
<dbReference type="InterPro" id="IPR000620">
    <property type="entry name" value="EamA_dom"/>
</dbReference>
<dbReference type="AlphaFoldDB" id="A0A4R7PE49"/>
<feature type="transmembrane region" description="Helical" evidence="1">
    <location>
        <begin position="238"/>
        <end position="258"/>
    </location>
</feature>
<keyword evidence="4" id="KW-1185">Reference proteome</keyword>
<feature type="transmembrane region" description="Helical" evidence="1">
    <location>
        <begin position="126"/>
        <end position="144"/>
    </location>
</feature>
<dbReference type="SUPFAM" id="SSF103481">
    <property type="entry name" value="Multidrug resistance efflux transporter EmrE"/>
    <property type="match status" value="2"/>
</dbReference>
<organism evidence="3 4">
    <name type="scientific">Panacagrimonas perspica</name>
    <dbReference type="NCBI Taxonomy" id="381431"/>
    <lineage>
        <taxon>Bacteria</taxon>
        <taxon>Pseudomonadati</taxon>
        <taxon>Pseudomonadota</taxon>
        <taxon>Gammaproteobacteria</taxon>
        <taxon>Nevskiales</taxon>
        <taxon>Nevskiaceae</taxon>
        <taxon>Panacagrimonas</taxon>
    </lineage>
</organism>
<feature type="transmembrane region" description="Helical" evidence="1">
    <location>
        <begin position="150"/>
        <end position="168"/>
    </location>
</feature>
<dbReference type="PANTHER" id="PTHR22911">
    <property type="entry name" value="ACYL-MALONYL CONDENSING ENZYME-RELATED"/>
    <property type="match status" value="1"/>
</dbReference>
<evidence type="ECO:0000313" key="3">
    <source>
        <dbReference type="EMBL" id="TDU31831.1"/>
    </source>
</evidence>
<proteinExistence type="predicted"/>
<dbReference type="RefSeq" id="WP_210772431.1">
    <property type="nucleotide sequence ID" value="NZ_MWIN01000012.1"/>
</dbReference>
<dbReference type="PANTHER" id="PTHR22911:SF103">
    <property type="entry name" value="BLR2811 PROTEIN"/>
    <property type="match status" value="1"/>
</dbReference>
<dbReference type="InterPro" id="IPR037185">
    <property type="entry name" value="EmrE-like"/>
</dbReference>
<feature type="transmembrane region" description="Helical" evidence="1">
    <location>
        <begin position="69"/>
        <end position="89"/>
    </location>
</feature>
<dbReference type="GO" id="GO:0016020">
    <property type="term" value="C:membrane"/>
    <property type="evidence" value="ECO:0007669"/>
    <property type="project" value="InterPro"/>
</dbReference>
<feature type="transmembrane region" description="Helical" evidence="1">
    <location>
        <begin position="33"/>
        <end position="57"/>
    </location>
</feature>
<feature type="transmembrane region" description="Helical" evidence="1">
    <location>
        <begin position="180"/>
        <end position="200"/>
    </location>
</feature>
<reference evidence="3 4" key="1">
    <citation type="submission" date="2019-03" db="EMBL/GenBank/DDBJ databases">
        <title>Genomic Encyclopedia of Type Strains, Phase IV (KMG-IV): sequencing the most valuable type-strain genomes for metagenomic binning, comparative biology and taxonomic classification.</title>
        <authorList>
            <person name="Goeker M."/>
        </authorList>
    </citation>
    <scope>NUCLEOTIDE SEQUENCE [LARGE SCALE GENOMIC DNA]</scope>
    <source>
        <strain evidence="3 4">DSM 26377</strain>
    </source>
</reference>
<gene>
    <name evidence="3" type="ORF">DFR24_1213</name>
</gene>
<feature type="domain" description="EamA" evidence="2">
    <location>
        <begin position="149"/>
        <end position="278"/>
    </location>
</feature>
<protein>
    <submittedName>
        <fullName evidence="3">Threonine/homoserine efflux transporter RhtA</fullName>
    </submittedName>
</protein>
<accession>A0A4R7PE49</accession>
<dbReference type="Gene3D" id="1.10.3730.20">
    <property type="match status" value="1"/>
</dbReference>